<dbReference type="AlphaFoldDB" id="A0A5B7F097"/>
<sequence length="214" mass="22440">MLSVRGGSLPSALEQSVTVSGKRCGRTPQSGDYNGGFPRLGHRPIPLAPAHTCSAAVCVIQPFFRLASMPCGSTPCDALRALYILDDTWRSSCMVIGAAATARRPQRCRRPALQRATRRRRVLLPGDYGGQPCFHARPLPSAHTCLSSGPERPSTSSVSTKTNGRRLSTPPADTALIAGLSGAFAPALASIKAPTSMVKHVDQLTGGCGIHGAL</sequence>
<dbReference type="Proteomes" id="UP000324222">
    <property type="component" value="Unassembled WGS sequence"/>
</dbReference>
<evidence type="ECO:0000313" key="3">
    <source>
        <dbReference type="Proteomes" id="UP000324222"/>
    </source>
</evidence>
<evidence type="ECO:0000256" key="1">
    <source>
        <dbReference type="SAM" id="MobiDB-lite"/>
    </source>
</evidence>
<protein>
    <submittedName>
        <fullName evidence="2">Uncharacterized protein</fullName>
    </submittedName>
</protein>
<feature type="compositionally biased region" description="Polar residues" evidence="1">
    <location>
        <begin position="153"/>
        <end position="166"/>
    </location>
</feature>
<dbReference type="EMBL" id="VSRR010004281">
    <property type="protein sequence ID" value="MPC39165.1"/>
    <property type="molecule type" value="Genomic_DNA"/>
</dbReference>
<name>A0A5B7F097_PORTR</name>
<accession>A0A5B7F097</accession>
<organism evidence="2 3">
    <name type="scientific">Portunus trituberculatus</name>
    <name type="common">Swimming crab</name>
    <name type="synonym">Neptunus trituberculatus</name>
    <dbReference type="NCBI Taxonomy" id="210409"/>
    <lineage>
        <taxon>Eukaryota</taxon>
        <taxon>Metazoa</taxon>
        <taxon>Ecdysozoa</taxon>
        <taxon>Arthropoda</taxon>
        <taxon>Crustacea</taxon>
        <taxon>Multicrustacea</taxon>
        <taxon>Malacostraca</taxon>
        <taxon>Eumalacostraca</taxon>
        <taxon>Eucarida</taxon>
        <taxon>Decapoda</taxon>
        <taxon>Pleocyemata</taxon>
        <taxon>Brachyura</taxon>
        <taxon>Eubrachyura</taxon>
        <taxon>Portunoidea</taxon>
        <taxon>Portunidae</taxon>
        <taxon>Portuninae</taxon>
        <taxon>Portunus</taxon>
    </lineage>
</organism>
<proteinExistence type="predicted"/>
<evidence type="ECO:0000313" key="2">
    <source>
        <dbReference type="EMBL" id="MPC39165.1"/>
    </source>
</evidence>
<feature type="region of interest" description="Disordered" evidence="1">
    <location>
        <begin position="145"/>
        <end position="169"/>
    </location>
</feature>
<comment type="caution">
    <text evidence="2">The sequence shown here is derived from an EMBL/GenBank/DDBJ whole genome shotgun (WGS) entry which is preliminary data.</text>
</comment>
<keyword evidence="3" id="KW-1185">Reference proteome</keyword>
<reference evidence="2 3" key="1">
    <citation type="submission" date="2019-05" db="EMBL/GenBank/DDBJ databases">
        <title>Another draft genome of Portunus trituberculatus and its Hox gene families provides insights of decapod evolution.</title>
        <authorList>
            <person name="Jeong J.-H."/>
            <person name="Song I."/>
            <person name="Kim S."/>
            <person name="Choi T."/>
            <person name="Kim D."/>
            <person name="Ryu S."/>
            <person name="Kim W."/>
        </authorList>
    </citation>
    <scope>NUCLEOTIDE SEQUENCE [LARGE SCALE GENOMIC DNA]</scope>
    <source>
        <tissue evidence="2">Muscle</tissue>
    </source>
</reference>
<gene>
    <name evidence="2" type="ORF">E2C01_032688</name>
</gene>